<gene>
    <name evidence="2" type="ORF">GCM10011531_18990</name>
</gene>
<keyword evidence="1" id="KW-0812">Transmembrane</keyword>
<dbReference type="Proteomes" id="UP000598120">
    <property type="component" value="Unassembled WGS sequence"/>
</dbReference>
<evidence type="ECO:0008006" key="4">
    <source>
        <dbReference type="Google" id="ProtNLM"/>
    </source>
</evidence>
<evidence type="ECO:0000313" key="2">
    <source>
        <dbReference type="EMBL" id="GFZ87678.1"/>
    </source>
</evidence>
<proteinExistence type="predicted"/>
<dbReference type="AlphaFoldDB" id="A0A8J2TUP9"/>
<keyword evidence="1" id="KW-1133">Transmembrane helix</keyword>
<keyword evidence="3" id="KW-1185">Reference proteome</keyword>
<name>A0A8J2TUP9_9FLAO</name>
<sequence length="92" mass="10970">MGIFKLRKNKKFDYTPRYYKGEGNPYEVKHKFDDFRKSIDNKGIKTKFLNAMDDYKSPDKSVNKRIYIIAGILILIFLLLIEFDLSIFLPNR</sequence>
<organism evidence="2 3">
    <name type="scientific">Aquaticitalea lipolytica</name>
    <dbReference type="NCBI Taxonomy" id="1247562"/>
    <lineage>
        <taxon>Bacteria</taxon>
        <taxon>Pseudomonadati</taxon>
        <taxon>Bacteroidota</taxon>
        <taxon>Flavobacteriia</taxon>
        <taxon>Flavobacteriales</taxon>
        <taxon>Flavobacteriaceae</taxon>
        <taxon>Aquaticitalea</taxon>
    </lineage>
</organism>
<dbReference type="RefSeq" id="WP_188606133.1">
    <property type="nucleotide sequence ID" value="NZ_BMIC01000003.1"/>
</dbReference>
<comment type="caution">
    <text evidence="2">The sequence shown here is derived from an EMBL/GenBank/DDBJ whole genome shotgun (WGS) entry which is preliminary data.</text>
</comment>
<reference evidence="2 3" key="1">
    <citation type="journal article" date="2014" name="Int. J. Syst. Evol. Microbiol.">
        <title>Complete genome sequence of Corynebacterium casei LMG S-19264T (=DSM 44701T), isolated from a smear-ripened cheese.</title>
        <authorList>
            <consortium name="US DOE Joint Genome Institute (JGI-PGF)"/>
            <person name="Walter F."/>
            <person name="Albersmeier A."/>
            <person name="Kalinowski J."/>
            <person name="Ruckert C."/>
        </authorList>
    </citation>
    <scope>NUCLEOTIDE SEQUENCE [LARGE SCALE GENOMIC DNA]</scope>
    <source>
        <strain evidence="2 3">CGMCC 1.15295</strain>
    </source>
</reference>
<protein>
    <recommendedName>
        <fullName evidence="4">Riboflavin synthase subunit beta</fullName>
    </recommendedName>
</protein>
<accession>A0A8J2TUP9</accession>
<keyword evidence="1" id="KW-0472">Membrane</keyword>
<feature type="transmembrane region" description="Helical" evidence="1">
    <location>
        <begin position="66"/>
        <end position="89"/>
    </location>
</feature>
<dbReference type="EMBL" id="BMIC01000003">
    <property type="protein sequence ID" value="GFZ87678.1"/>
    <property type="molecule type" value="Genomic_DNA"/>
</dbReference>
<evidence type="ECO:0000256" key="1">
    <source>
        <dbReference type="SAM" id="Phobius"/>
    </source>
</evidence>
<evidence type="ECO:0000313" key="3">
    <source>
        <dbReference type="Proteomes" id="UP000598120"/>
    </source>
</evidence>